<evidence type="ECO:0008006" key="3">
    <source>
        <dbReference type="Google" id="ProtNLM"/>
    </source>
</evidence>
<keyword evidence="2" id="KW-1185">Reference proteome</keyword>
<proteinExistence type="predicted"/>
<dbReference type="EMBL" id="BAAADO010000007">
    <property type="protein sequence ID" value="GAA0501453.1"/>
    <property type="molecule type" value="Genomic_DNA"/>
</dbReference>
<organism evidence="1 2">
    <name type="scientific">Salinibacillus aidingensis</name>
    <dbReference type="NCBI Taxonomy" id="237684"/>
    <lineage>
        <taxon>Bacteria</taxon>
        <taxon>Bacillati</taxon>
        <taxon>Bacillota</taxon>
        <taxon>Bacilli</taxon>
        <taxon>Bacillales</taxon>
        <taxon>Bacillaceae</taxon>
        <taxon>Salinibacillus</taxon>
    </lineage>
</organism>
<protein>
    <recommendedName>
        <fullName evidence="3">Lipoprotein</fullName>
    </recommendedName>
</protein>
<dbReference type="Proteomes" id="UP001500880">
    <property type="component" value="Unassembled WGS sequence"/>
</dbReference>
<dbReference type="RefSeq" id="WP_343843111.1">
    <property type="nucleotide sequence ID" value="NZ_BAAADO010000007.1"/>
</dbReference>
<accession>A0ABN1BMY3</accession>
<evidence type="ECO:0000313" key="2">
    <source>
        <dbReference type="Proteomes" id="UP001500880"/>
    </source>
</evidence>
<comment type="caution">
    <text evidence="1">The sequence shown here is derived from an EMBL/GenBank/DDBJ whole genome shotgun (WGS) entry which is preliminary data.</text>
</comment>
<gene>
    <name evidence="1" type="ORF">GCM10008986_31140</name>
</gene>
<name>A0ABN1BMY3_9BACI</name>
<reference evidence="1 2" key="1">
    <citation type="journal article" date="2019" name="Int. J. Syst. Evol. Microbiol.">
        <title>The Global Catalogue of Microorganisms (GCM) 10K type strain sequencing project: providing services to taxonomists for standard genome sequencing and annotation.</title>
        <authorList>
            <consortium name="The Broad Institute Genomics Platform"/>
            <consortium name="The Broad Institute Genome Sequencing Center for Infectious Disease"/>
            <person name="Wu L."/>
            <person name="Ma J."/>
        </authorList>
    </citation>
    <scope>NUCLEOTIDE SEQUENCE [LARGE SCALE GENOMIC DNA]</scope>
    <source>
        <strain evidence="1 2">JCM 12389</strain>
    </source>
</reference>
<sequence>MNQKLKIIFKYVPLILLTFIISACSAGTEKDIIYIRHNLDDYSADTGPYEEGIEFTLTTEEILSGVEEPMLLKKIYDTEIHLVQAQERQSQKSNYVIQVGLDSELQQEGTMLSLFRLNNDNSYSRELEFEVFNEEGESGNFGHGGGDGDAPYKQSLHFDTDKEELLKGEKWTFKVSGLYLLKYSKAN</sequence>
<dbReference type="PROSITE" id="PS51257">
    <property type="entry name" value="PROKAR_LIPOPROTEIN"/>
    <property type="match status" value="1"/>
</dbReference>
<evidence type="ECO:0000313" key="1">
    <source>
        <dbReference type="EMBL" id="GAA0501453.1"/>
    </source>
</evidence>